<name>A0ABU6ZMT0_9FABA</name>
<accession>A0ABU6ZMT0</accession>
<evidence type="ECO:0000313" key="1">
    <source>
        <dbReference type="EMBL" id="MED6223240.1"/>
    </source>
</evidence>
<protein>
    <submittedName>
        <fullName evidence="1">Uncharacterized protein</fullName>
    </submittedName>
</protein>
<comment type="caution">
    <text evidence="1">The sequence shown here is derived from an EMBL/GenBank/DDBJ whole genome shotgun (WGS) entry which is preliminary data.</text>
</comment>
<organism evidence="1 2">
    <name type="scientific">Stylosanthes scabra</name>
    <dbReference type="NCBI Taxonomy" id="79078"/>
    <lineage>
        <taxon>Eukaryota</taxon>
        <taxon>Viridiplantae</taxon>
        <taxon>Streptophyta</taxon>
        <taxon>Embryophyta</taxon>
        <taxon>Tracheophyta</taxon>
        <taxon>Spermatophyta</taxon>
        <taxon>Magnoliopsida</taxon>
        <taxon>eudicotyledons</taxon>
        <taxon>Gunneridae</taxon>
        <taxon>Pentapetalae</taxon>
        <taxon>rosids</taxon>
        <taxon>fabids</taxon>
        <taxon>Fabales</taxon>
        <taxon>Fabaceae</taxon>
        <taxon>Papilionoideae</taxon>
        <taxon>50 kb inversion clade</taxon>
        <taxon>dalbergioids sensu lato</taxon>
        <taxon>Dalbergieae</taxon>
        <taxon>Pterocarpus clade</taxon>
        <taxon>Stylosanthes</taxon>
    </lineage>
</organism>
<gene>
    <name evidence="1" type="ORF">PIB30_072082</name>
</gene>
<proteinExistence type="predicted"/>
<dbReference type="Proteomes" id="UP001341840">
    <property type="component" value="Unassembled WGS sequence"/>
</dbReference>
<dbReference type="EMBL" id="JASCZI010272706">
    <property type="protein sequence ID" value="MED6223240.1"/>
    <property type="molecule type" value="Genomic_DNA"/>
</dbReference>
<keyword evidence="2" id="KW-1185">Reference proteome</keyword>
<evidence type="ECO:0000313" key="2">
    <source>
        <dbReference type="Proteomes" id="UP001341840"/>
    </source>
</evidence>
<reference evidence="1 2" key="1">
    <citation type="journal article" date="2023" name="Plants (Basel)">
        <title>Bridging the Gap: Combining Genomics and Transcriptomics Approaches to Understand Stylosanthes scabra, an Orphan Legume from the Brazilian Caatinga.</title>
        <authorList>
            <person name="Ferreira-Neto J.R.C."/>
            <person name="da Silva M.D."/>
            <person name="Binneck E."/>
            <person name="de Melo N.F."/>
            <person name="da Silva R.H."/>
            <person name="de Melo A.L.T.M."/>
            <person name="Pandolfi V."/>
            <person name="Bustamante F.O."/>
            <person name="Brasileiro-Vidal A.C."/>
            <person name="Benko-Iseppon A.M."/>
        </authorList>
    </citation>
    <scope>NUCLEOTIDE SEQUENCE [LARGE SCALE GENOMIC DNA]</scope>
    <source>
        <tissue evidence="1">Leaves</tissue>
    </source>
</reference>
<sequence length="165" mass="18377">MEVIQSWSKSKDRGLLLKEEKGTSNHLSSAHCCNQDLDQERRLKVLLRERKSCELPSLALMGQLPFCIKLKLRILVDQASSFIGGNILVLKGGSAKSISTCFYEVKGLCEAFEKAKREKARVIGLVKSHEHLSRNLECVFLFCGLNLRVPLCQVGLALIPLPKLG</sequence>